<evidence type="ECO:0000313" key="5">
    <source>
        <dbReference type="Proteomes" id="UP000634136"/>
    </source>
</evidence>
<dbReference type="OrthoDB" id="593744at2759"/>
<evidence type="ECO:0000259" key="3">
    <source>
        <dbReference type="Pfam" id="PF10536"/>
    </source>
</evidence>
<dbReference type="GO" id="GO:0010073">
    <property type="term" value="P:meristem maintenance"/>
    <property type="evidence" value="ECO:0007669"/>
    <property type="project" value="InterPro"/>
</dbReference>
<dbReference type="InterPro" id="IPR044824">
    <property type="entry name" value="MAIN-like"/>
</dbReference>
<dbReference type="PANTHER" id="PTHR46033">
    <property type="entry name" value="PROTEIN MAIN-LIKE 2"/>
    <property type="match status" value="1"/>
</dbReference>
<feature type="region of interest" description="Disordered" evidence="2">
    <location>
        <begin position="1"/>
        <end position="21"/>
    </location>
</feature>
<dbReference type="PANTHER" id="PTHR46033:SF8">
    <property type="entry name" value="PROTEIN MAINTENANCE OF MERISTEMS-LIKE"/>
    <property type="match status" value="1"/>
</dbReference>
<proteinExistence type="predicted"/>
<evidence type="ECO:0000256" key="1">
    <source>
        <dbReference type="SAM" id="Coils"/>
    </source>
</evidence>
<dbReference type="InterPro" id="IPR019557">
    <property type="entry name" value="AminoTfrase-like_pln_mobile"/>
</dbReference>
<evidence type="ECO:0000313" key="4">
    <source>
        <dbReference type="EMBL" id="KAF7815931.1"/>
    </source>
</evidence>
<protein>
    <submittedName>
        <fullName evidence="4">Serine/threonine-protein phosphatase 7 long form-like protein</fullName>
    </submittedName>
</protein>
<sequence length="719" mass="81733">MDFQPKPEPHSPPPLPSAAADDTANYMHMSFSDLISRLRDAESLKTRLNRKVGKKKTKINSLKERLMFEMLEKMKVEEQLKEQGKKGKEAAERYEGLLEVLRTQNRELKKLLEDALKPEEEQGDAIAKLRGLICKRKFVGLNDGVSDLGNGAELLKKEDGTTSEIHVHEREVVTISAAIGDSSSTNTNEVTIASPGMAILEASMIGRRLLVCMLECYGGRLVTPRIFKTRRCDDTPTFYPPSELLPYLRQAGFYGAALSGFFPADKALISALVERWRPETHTFHMPMGEVTITLQDVAVQMGLPVDGEAVVGQTNLNCPDICERLLGCRPPEAVFKFRKLSLRWLHQNFSQIPMNATIQQLQQYTRAYILMLIGGVLMCDKTSAVSLMYLPLLEDLEKAGRYSWGSAVLAHLYRELCVATDWTRSDFGGCVQLIHMWAWDRFPCIAPTIRGRNKGRLSEEEERQALPLPPPLGLRWSNYLGSKENPQRLLVYYRDILDNLKDNDIVWQPYRSPDCQTEIPDYCLVGSHVWQAHVPLVCFHIIEWHQPDRVLRQFGMDQPIPNMPVDMDWEHTQTLQGKIETNWAVEHQPYIELWNQRHSRTTAFGKIYEMASCRPPMLKDILQFCLDMMRELEIVEQQSQGREIHRAPLTQPMIVISGRVGKQRSRAAELLSLRSDMDGDMYGKIMHLEGSGVAAAQDDSVGLAPVDTWSEKKQKNSND</sequence>
<dbReference type="Pfam" id="PF10536">
    <property type="entry name" value="PMD"/>
    <property type="match status" value="1"/>
</dbReference>
<organism evidence="4 5">
    <name type="scientific">Senna tora</name>
    <dbReference type="NCBI Taxonomy" id="362788"/>
    <lineage>
        <taxon>Eukaryota</taxon>
        <taxon>Viridiplantae</taxon>
        <taxon>Streptophyta</taxon>
        <taxon>Embryophyta</taxon>
        <taxon>Tracheophyta</taxon>
        <taxon>Spermatophyta</taxon>
        <taxon>Magnoliopsida</taxon>
        <taxon>eudicotyledons</taxon>
        <taxon>Gunneridae</taxon>
        <taxon>Pentapetalae</taxon>
        <taxon>rosids</taxon>
        <taxon>fabids</taxon>
        <taxon>Fabales</taxon>
        <taxon>Fabaceae</taxon>
        <taxon>Caesalpinioideae</taxon>
        <taxon>Cassia clade</taxon>
        <taxon>Senna</taxon>
    </lineage>
</organism>
<feature type="domain" description="Aminotransferase-like plant mobile" evidence="3">
    <location>
        <begin position="252"/>
        <end position="601"/>
    </location>
</feature>
<comment type="caution">
    <text evidence="4">The sequence shown here is derived from an EMBL/GenBank/DDBJ whole genome shotgun (WGS) entry which is preliminary data.</text>
</comment>
<dbReference type="EMBL" id="JAAIUW010000009">
    <property type="protein sequence ID" value="KAF7815931.1"/>
    <property type="molecule type" value="Genomic_DNA"/>
</dbReference>
<dbReference type="AlphaFoldDB" id="A0A834WE46"/>
<dbReference type="Proteomes" id="UP000634136">
    <property type="component" value="Unassembled WGS sequence"/>
</dbReference>
<name>A0A834WE46_9FABA</name>
<accession>A0A834WE46</accession>
<gene>
    <name evidence="4" type="ORF">G2W53_029900</name>
</gene>
<reference evidence="4" key="1">
    <citation type="submission" date="2020-09" db="EMBL/GenBank/DDBJ databases">
        <title>Genome-Enabled Discovery of Anthraquinone Biosynthesis in Senna tora.</title>
        <authorList>
            <person name="Kang S.-H."/>
            <person name="Pandey R.P."/>
            <person name="Lee C.-M."/>
            <person name="Sim J.-S."/>
            <person name="Jeong J.-T."/>
            <person name="Choi B.-S."/>
            <person name="Jung M."/>
            <person name="Ginzburg D."/>
            <person name="Zhao K."/>
            <person name="Won S.Y."/>
            <person name="Oh T.-J."/>
            <person name="Yu Y."/>
            <person name="Kim N.-H."/>
            <person name="Lee O.R."/>
            <person name="Lee T.-H."/>
            <person name="Bashyal P."/>
            <person name="Kim T.-S."/>
            <person name="Lee W.-H."/>
            <person name="Kawkins C."/>
            <person name="Kim C.-K."/>
            <person name="Kim J.S."/>
            <person name="Ahn B.O."/>
            <person name="Rhee S.Y."/>
            <person name="Sohng J.K."/>
        </authorList>
    </citation>
    <scope>NUCLEOTIDE SEQUENCE</scope>
    <source>
        <tissue evidence="4">Leaf</tissue>
    </source>
</reference>
<keyword evidence="1" id="KW-0175">Coiled coil</keyword>
<feature type="coiled-coil region" evidence="1">
    <location>
        <begin position="45"/>
        <end position="114"/>
    </location>
</feature>
<evidence type="ECO:0000256" key="2">
    <source>
        <dbReference type="SAM" id="MobiDB-lite"/>
    </source>
</evidence>
<keyword evidence="5" id="KW-1185">Reference proteome</keyword>